<organism evidence="3 4">
    <name type="scientific">Phytophthora palmivora</name>
    <dbReference type="NCBI Taxonomy" id="4796"/>
    <lineage>
        <taxon>Eukaryota</taxon>
        <taxon>Sar</taxon>
        <taxon>Stramenopiles</taxon>
        <taxon>Oomycota</taxon>
        <taxon>Peronosporomycetes</taxon>
        <taxon>Peronosporales</taxon>
        <taxon>Peronosporaceae</taxon>
        <taxon>Phytophthora</taxon>
    </lineage>
</organism>
<feature type="compositionally biased region" description="Low complexity" evidence="1">
    <location>
        <begin position="134"/>
        <end position="155"/>
    </location>
</feature>
<feature type="chain" id="PRO_5015136775" evidence="2">
    <location>
        <begin position="29"/>
        <end position="214"/>
    </location>
</feature>
<evidence type="ECO:0000313" key="3">
    <source>
        <dbReference type="EMBL" id="POM75855.1"/>
    </source>
</evidence>
<feature type="compositionally biased region" description="Polar residues" evidence="1">
    <location>
        <begin position="109"/>
        <end position="127"/>
    </location>
</feature>
<feature type="region of interest" description="Disordered" evidence="1">
    <location>
        <begin position="40"/>
        <end position="214"/>
    </location>
</feature>
<evidence type="ECO:0000256" key="2">
    <source>
        <dbReference type="SAM" id="SignalP"/>
    </source>
</evidence>
<comment type="caution">
    <text evidence="3">The sequence shown here is derived from an EMBL/GenBank/DDBJ whole genome shotgun (WGS) entry which is preliminary data.</text>
</comment>
<feature type="compositionally biased region" description="Low complexity" evidence="1">
    <location>
        <begin position="161"/>
        <end position="178"/>
    </location>
</feature>
<dbReference type="EMBL" id="NCKW01003629">
    <property type="protein sequence ID" value="POM75855.1"/>
    <property type="molecule type" value="Genomic_DNA"/>
</dbReference>
<evidence type="ECO:0000313" key="4">
    <source>
        <dbReference type="Proteomes" id="UP000237271"/>
    </source>
</evidence>
<dbReference type="AlphaFoldDB" id="A0A2P4YDG9"/>
<feature type="compositionally biased region" description="Polar residues" evidence="1">
    <location>
        <begin position="62"/>
        <end position="71"/>
    </location>
</feature>
<proteinExistence type="predicted"/>
<keyword evidence="2" id="KW-0732">Signal</keyword>
<feature type="signal peptide" evidence="2">
    <location>
        <begin position="1"/>
        <end position="28"/>
    </location>
</feature>
<protein>
    <submittedName>
        <fullName evidence="3">RxLR effector</fullName>
    </submittedName>
</protein>
<evidence type="ECO:0000256" key="1">
    <source>
        <dbReference type="SAM" id="MobiDB-lite"/>
    </source>
</evidence>
<dbReference type="Proteomes" id="UP000237271">
    <property type="component" value="Unassembled WGS sequence"/>
</dbReference>
<keyword evidence="4" id="KW-1185">Reference proteome</keyword>
<feature type="compositionally biased region" description="Low complexity" evidence="1">
    <location>
        <begin position="186"/>
        <end position="202"/>
    </location>
</feature>
<accession>A0A2P4YDG9</accession>
<name>A0A2P4YDG9_9STRA</name>
<gene>
    <name evidence="3" type="ORF">PHPALM_6986</name>
</gene>
<reference evidence="3 4" key="1">
    <citation type="journal article" date="2017" name="Genome Biol. Evol.">
        <title>Phytophthora megakarya and P. palmivora, closely related causal agents of cacao black pod rot, underwent increases in genome sizes and gene numbers by different mechanisms.</title>
        <authorList>
            <person name="Ali S.S."/>
            <person name="Shao J."/>
            <person name="Lary D.J."/>
            <person name="Kronmiller B."/>
            <person name="Shen D."/>
            <person name="Strem M.D."/>
            <person name="Amoako-Attah I."/>
            <person name="Akrofi A.Y."/>
            <person name="Begoude B.A."/>
            <person name="Ten Hoopen G.M."/>
            <person name="Coulibaly K."/>
            <person name="Kebe B.I."/>
            <person name="Melnick R.L."/>
            <person name="Guiltinan M.J."/>
            <person name="Tyler B.M."/>
            <person name="Meinhardt L.W."/>
            <person name="Bailey B.A."/>
        </authorList>
    </citation>
    <scope>NUCLEOTIDE SEQUENCE [LARGE SCALE GENOMIC DNA]</scope>
    <source>
        <strain evidence="4">sbr112.9</strain>
    </source>
</reference>
<feature type="compositionally biased region" description="Acidic residues" evidence="1">
    <location>
        <begin position="78"/>
        <end position="94"/>
    </location>
</feature>
<sequence length="214" mass="22081">MKLLHHFLASAVCVTILAASSTPISALAVDMRYLRSTSNNDVPALPSGENESDDDSELFAGSTDSADSSEIASVFSVEETDDSSEVVPDADAELNLDSFDEVRRLGASTPKSTTAVPKTTTPKSTTAVPKATMSPKATTTKNTTAPASSSKTPETPETPETPKSTNSTAPPTKPANTTAVSTPSKPTNATTLPTTTPKSMPTNVPPTKAPTTAK</sequence>